<comment type="caution">
    <text evidence="10">The sequence shown here is derived from an EMBL/GenBank/DDBJ whole genome shotgun (WGS) entry which is preliminary data.</text>
</comment>
<protein>
    <recommendedName>
        <fullName evidence="7">Glucose-6-phosphate 1-dehydrogenase</fullName>
        <shortName evidence="7">G6PD</shortName>
        <ecNumber evidence="7">1.1.1.49</ecNumber>
    </recommendedName>
</protein>
<accession>A0A0R1QQY3</accession>
<feature type="domain" description="Glucose-6-phosphate dehydrogenase NAD-binding" evidence="8">
    <location>
        <begin position="10"/>
        <end position="188"/>
    </location>
</feature>
<dbReference type="Pfam" id="PF02781">
    <property type="entry name" value="G6PD_C"/>
    <property type="match status" value="1"/>
</dbReference>
<dbReference type="PATRIC" id="fig|1423769.4.peg.363"/>
<feature type="binding site" evidence="7">
    <location>
        <position position="218"/>
    </location>
    <ligand>
        <name>substrate</name>
    </ligand>
</feature>
<comment type="similarity">
    <text evidence="2 7">Belongs to the glucose-6-phosphate dehydrogenase family.</text>
</comment>
<dbReference type="Gene3D" id="3.40.50.720">
    <property type="entry name" value="NAD(P)-binding Rossmann-like Domain"/>
    <property type="match status" value="1"/>
</dbReference>
<dbReference type="SUPFAM" id="SSF51735">
    <property type="entry name" value="NAD(P)-binding Rossmann-fold domains"/>
    <property type="match status" value="1"/>
</dbReference>
<dbReference type="EC" id="1.1.1.49" evidence="7"/>
<comment type="function">
    <text evidence="7">Catalyzes the oxidation of glucose 6-phosphate to 6-phosphogluconolactone.</text>
</comment>
<keyword evidence="5 7" id="KW-0560">Oxidoreductase</keyword>
<dbReference type="InterPro" id="IPR022674">
    <property type="entry name" value="G6P_DH_NAD-bd"/>
</dbReference>
<evidence type="ECO:0000313" key="10">
    <source>
        <dbReference type="EMBL" id="KRL47168.1"/>
    </source>
</evidence>
<dbReference type="PIRSF" id="PIRSF000110">
    <property type="entry name" value="G6PD"/>
    <property type="match status" value="1"/>
</dbReference>
<feature type="binding site" evidence="7">
    <location>
        <position position="347"/>
    </location>
    <ligand>
        <name>substrate</name>
    </ligand>
</feature>
<keyword evidence="3 7" id="KW-0313">Glucose metabolism</keyword>
<evidence type="ECO:0000256" key="3">
    <source>
        <dbReference type="ARBA" id="ARBA00022526"/>
    </source>
</evidence>
<dbReference type="SMR" id="A0A0R1QQY3"/>
<dbReference type="GO" id="GO:0009051">
    <property type="term" value="P:pentose-phosphate shunt, oxidative branch"/>
    <property type="evidence" value="ECO:0007669"/>
    <property type="project" value="TreeGrafter"/>
</dbReference>
<dbReference type="InterPro" id="IPR019796">
    <property type="entry name" value="G6P_DH_AS"/>
</dbReference>
<dbReference type="GO" id="GO:0006006">
    <property type="term" value="P:glucose metabolic process"/>
    <property type="evidence" value="ECO:0007669"/>
    <property type="project" value="UniProtKB-KW"/>
</dbReference>
<keyword evidence="11" id="KW-1185">Reference proteome</keyword>
<keyword evidence="4 7" id="KW-0521">NADP</keyword>
<evidence type="ECO:0000256" key="1">
    <source>
        <dbReference type="ARBA" id="ARBA00004937"/>
    </source>
</evidence>
<dbReference type="PRINTS" id="PR00079">
    <property type="entry name" value="G6PDHDRGNASE"/>
</dbReference>
<evidence type="ECO:0000256" key="4">
    <source>
        <dbReference type="ARBA" id="ARBA00022857"/>
    </source>
</evidence>
<feature type="binding site" evidence="7">
    <location>
        <begin position="13"/>
        <end position="20"/>
    </location>
    <ligand>
        <name>NADP(+)</name>
        <dbReference type="ChEBI" id="CHEBI:58349"/>
    </ligand>
</feature>
<sequence>MAKEQAAVIILFGGSGDLARRKLYPAMFGLFQRGYLQKRFAVIGTARRPWSDEHLREIVVDAVKTMPGATLEQAQSFASHFYYQSHDVTDADHYITLKTLAAKLDDQYQVGGNRIYYMAMAPNFFATIAEHLKSEALLTDNGFNRLVIEKPFGHDYASAKALNDSITATFDESQIYRIDHYLGKEMAQAIMALRFANPMIENVWHKDFIQNIQITLAEAVGVEERAGYYEQSGAIRDMIQNHVMQLVADLTMAKPDSLTSEAVHKVKGDVFDHLHVYTPEEACDNFVRGQYTAAVIDGDAVTGYRDETGVAKDSLTDTFVAGKILVDTPDFEGVPIYVRTGKRLTRKSTQITVVFKPAKDNLFNTSDEPDTLTICVEPSEGFDLVLNGKKLGQSNDLIPENLAFRHDPKLAKQAPEAYERLIQDALQGDQTNFTRWTELAKTWQYVDSILDAWQNNTTMPEYPAGTMGPKESFDLLARDGNEWHWQPTHVKMAD</sequence>
<dbReference type="PANTHER" id="PTHR23429:SF0">
    <property type="entry name" value="GLUCOSE-6-PHOSPHATE 1-DEHYDROGENASE"/>
    <property type="match status" value="1"/>
</dbReference>
<dbReference type="HAMAP" id="MF_00966">
    <property type="entry name" value="G6PD"/>
    <property type="match status" value="1"/>
</dbReference>
<organism evidence="10 11">
    <name type="scientific">Lacticaseibacillus manihotivorans DSM 13343 = JCM 12514</name>
    <dbReference type="NCBI Taxonomy" id="1423769"/>
    <lineage>
        <taxon>Bacteria</taxon>
        <taxon>Bacillati</taxon>
        <taxon>Bacillota</taxon>
        <taxon>Bacilli</taxon>
        <taxon>Lactobacillales</taxon>
        <taxon>Lactobacillaceae</taxon>
        <taxon>Lacticaseibacillus</taxon>
    </lineage>
</organism>
<feature type="binding site" evidence="7">
    <location>
        <position position="237"/>
    </location>
    <ligand>
        <name>substrate</name>
    </ligand>
</feature>
<evidence type="ECO:0000256" key="2">
    <source>
        <dbReference type="ARBA" id="ARBA00009975"/>
    </source>
</evidence>
<dbReference type="Gene3D" id="3.30.360.10">
    <property type="entry name" value="Dihydrodipicolinate Reductase, domain 2"/>
    <property type="match status" value="1"/>
</dbReference>
<feature type="binding site" evidence="7">
    <location>
        <position position="180"/>
    </location>
    <ligand>
        <name>substrate</name>
    </ligand>
</feature>
<dbReference type="PROSITE" id="PS00069">
    <property type="entry name" value="G6P_DEHYDROGENASE"/>
    <property type="match status" value="1"/>
</dbReference>
<dbReference type="SUPFAM" id="SSF55347">
    <property type="entry name" value="Glyceraldehyde-3-phosphate dehydrogenase-like, C-terminal domain"/>
    <property type="match status" value="1"/>
</dbReference>
<comment type="catalytic activity">
    <reaction evidence="7">
        <text>D-glucose 6-phosphate + NADP(+) = 6-phospho-D-glucono-1,5-lactone + NADPH + H(+)</text>
        <dbReference type="Rhea" id="RHEA:15841"/>
        <dbReference type="ChEBI" id="CHEBI:15378"/>
        <dbReference type="ChEBI" id="CHEBI:57783"/>
        <dbReference type="ChEBI" id="CHEBI:57955"/>
        <dbReference type="ChEBI" id="CHEBI:58349"/>
        <dbReference type="ChEBI" id="CHEBI:61548"/>
        <dbReference type="EC" id="1.1.1.49"/>
    </reaction>
</comment>
<feature type="binding site" evidence="7">
    <location>
        <position position="184"/>
    </location>
    <ligand>
        <name>substrate</name>
    </ligand>
</feature>
<evidence type="ECO:0000256" key="5">
    <source>
        <dbReference type="ARBA" id="ARBA00023002"/>
    </source>
</evidence>
<dbReference type="InterPro" id="IPR001282">
    <property type="entry name" value="G6P_DH"/>
</dbReference>
<dbReference type="InterPro" id="IPR036291">
    <property type="entry name" value="NAD(P)-bd_dom_sf"/>
</dbReference>
<dbReference type="InterPro" id="IPR022675">
    <property type="entry name" value="G6P_DH_C"/>
</dbReference>
<gene>
    <name evidence="7" type="primary">zwf</name>
    <name evidence="10" type="ORF">FD01_GL000335</name>
</gene>
<dbReference type="GO" id="GO:0050661">
    <property type="term" value="F:NADP binding"/>
    <property type="evidence" value="ECO:0007669"/>
    <property type="project" value="UniProtKB-UniRule"/>
</dbReference>
<evidence type="ECO:0000256" key="6">
    <source>
        <dbReference type="ARBA" id="ARBA00023277"/>
    </source>
</evidence>
<keyword evidence="6 7" id="KW-0119">Carbohydrate metabolism</keyword>
<dbReference type="EMBL" id="AZEU01000102">
    <property type="protein sequence ID" value="KRL47168.1"/>
    <property type="molecule type" value="Genomic_DNA"/>
</dbReference>
<dbReference type="RefSeq" id="WP_056963004.1">
    <property type="nucleotide sequence ID" value="NZ_AZEU01000102.1"/>
</dbReference>
<evidence type="ECO:0000259" key="8">
    <source>
        <dbReference type="Pfam" id="PF00479"/>
    </source>
</evidence>
<feature type="active site" description="Proton acceptor" evidence="7">
    <location>
        <position position="242"/>
    </location>
</feature>
<feature type="binding site" evidence="7">
    <location>
        <begin position="87"/>
        <end position="88"/>
    </location>
    <ligand>
        <name>NADP(+)</name>
        <dbReference type="ChEBI" id="CHEBI:58349"/>
    </ligand>
</feature>
<dbReference type="AlphaFoldDB" id="A0A0R1QQY3"/>
<dbReference type="NCBIfam" id="TIGR00871">
    <property type="entry name" value="zwf"/>
    <property type="match status" value="1"/>
</dbReference>
<name>A0A0R1QQY3_9LACO</name>
<evidence type="ECO:0000256" key="7">
    <source>
        <dbReference type="HAMAP-Rule" id="MF_00966"/>
    </source>
</evidence>
<proteinExistence type="inferred from homology"/>
<feature type="domain" description="Glucose-6-phosphate dehydrogenase C-terminal" evidence="9">
    <location>
        <begin position="191"/>
        <end position="484"/>
    </location>
</feature>
<dbReference type="Proteomes" id="UP000051790">
    <property type="component" value="Unassembled WGS sequence"/>
</dbReference>
<comment type="pathway">
    <text evidence="1 7">Carbohydrate degradation; pentose phosphate pathway; D-ribulose 5-phosphate from D-glucose 6-phosphate (oxidative stage): step 1/3.</text>
</comment>
<dbReference type="GO" id="GO:0004345">
    <property type="term" value="F:glucose-6-phosphate dehydrogenase activity"/>
    <property type="evidence" value="ECO:0007669"/>
    <property type="project" value="UniProtKB-UniRule"/>
</dbReference>
<dbReference type="PANTHER" id="PTHR23429">
    <property type="entry name" value="GLUCOSE-6-PHOSPHATE 1-DEHYDROGENASE G6PD"/>
    <property type="match status" value="1"/>
</dbReference>
<evidence type="ECO:0000313" key="11">
    <source>
        <dbReference type="Proteomes" id="UP000051790"/>
    </source>
</evidence>
<dbReference type="OrthoDB" id="9802739at2"/>
<dbReference type="Pfam" id="PF00479">
    <property type="entry name" value="G6PD_N"/>
    <property type="match status" value="1"/>
</dbReference>
<dbReference type="UniPathway" id="UPA00115">
    <property type="reaction ID" value="UER00408"/>
</dbReference>
<reference evidence="10 11" key="1">
    <citation type="journal article" date="2015" name="Genome Announc.">
        <title>Expanding the biotechnology potential of lactobacilli through comparative genomics of 213 strains and associated genera.</title>
        <authorList>
            <person name="Sun Z."/>
            <person name="Harris H.M."/>
            <person name="McCann A."/>
            <person name="Guo C."/>
            <person name="Argimon S."/>
            <person name="Zhang W."/>
            <person name="Yang X."/>
            <person name="Jeffery I.B."/>
            <person name="Cooney J.C."/>
            <person name="Kagawa T.F."/>
            <person name="Liu W."/>
            <person name="Song Y."/>
            <person name="Salvetti E."/>
            <person name="Wrobel A."/>
            <person name="Rasinkangas P."/>
            <person name="Parkhill J."/>
            <person name="Rea M.C."/>
            <person name="O'Sullivan O."/>
            <person name="Ritari J."/>
            <person name="Douillard F.P."/>
            <person name="Paul Ross R."/>
            <person name="Yang R."/>
            <person name="Briner A.E."/>
            <person name="Felis G.E."/>
            <person name="de Vos W.M."/>
            <person name="Barrangou R."/>
            <person name="Klaenhammer T.R."/>
            <person name="Caufield P.W."/>
            <person name="Cui Y."/>
            <person name="Zhang H."/>
            <person name="O'Toole P.W."/>
        </authorList>
    </citation>
    <scope>NUCLEOTIDE SEQUENCE [LARGE SCALE GENOMIC DNA]</scope>
    <source>
        <strain evidence="10 11">DSM 13343</strain>
    </source>
</reference>
<feature type="binding site" evidence="7">
    <location>
        <position position="47"/>
    </location>
    <ligand>
        <name>NADP(+)</name>
        <dbReference type="ChEBI" id="CHEBI:58349"/>
    </ligand>
</feature>
<feature type="binding site" evidence="7">
    <location>
        <position position="342"/>
    </location>
    <ligand>
        <name>substrate</name>
    </ligand>
</feature>
<feature type="binding site" evidence="7">
    <location>
        <position position="150"/>
    </location>
    <ligand>
        <name>NADP(+)</name>
        <dbReference type="ChEBI" id="CHEBI:58349"/>
    </ligand>
</feature>
<evidence type="ECO:0000259" key="9">
    <source>
        <dbReference type="Pfam" id="PF02781"/>
    </source>
</evidence>
<dbReference type="GO" id="GO:0005829">
    <property type="term" value="C:cytosol"/>
    <property type="evidence" value="ECO:0007669"/>
    <property type="project" value="TreeGrafter"/>
</dbReference>